<dbReference type="PANTHER" id="PTHR24261:SF7">
    <property type="entry name" value="KRINGLE DOMAIN-CONTAINING PROTEIN"/>
    <property type="match status" value="1"/>
</dbReference>
<accession>A0AAD9JAK6</accession>
<keyword evidence="13" id="KW-1185">Reference proteome</keyword>
<dbReference type="InterPro" id="IPR013806">
    <property type="entry name" value="Kringle-like"/>
</dbReference>
<dbReference type="PROSITE" id="PS50026">
    <property type="entry name" value="EGF_3"/>
    <property type="match status" value="1"/>
</dbReference>
<dbReference type="PROSITE" id="PS00022">
    <property type="entry name" value="EGF_1"/>
    <property type="match status" value="1"/>
</dbReference>
<dbReference type="PROSITE" id="PS00010">
    <property type="entry name" value="ASX_HYDROXYL"/>
    <property type="match status" value="1"/>
</dbReference>
<dbReference type="AlphaFoldDB" id="A0AAD9JAK6"/>
<feature type="disulfide bond" evidence="7">
    <location>
        <begin position="139"/>
        <end position="148"/>
    </location>
</feature>
<dbReference type="SUPFAM" id="SSF57440">
    <property type="entry name" value="Kringle-like"/>
    <property type="match status" value="1"/>
</dbReference>
<dbReference type="CDD" id="cd00108">
    <property type="entry name" value="KR"/>
    <property type="match status" value="1"/>
</dbReference>
<evidence type="ECO:0000256" key="9">
    <source>
        <dbReference type="SAM" id="SignalP"/>
    </source>
</evidence>
<dbReference type="SMART" id="SM00179">
    <property type="entry name" value="EGF_CA"/>
    <property type="match status" value="1"/>
</dbReference>
<comment type="caution">
    <text evidence="12">The sequence shown here is derived from an EMBL/GenBank/DDBJ whole genome shotgun (WGS) entry which is preliminary data.</text>
</comment>
<feature type="domain" description="EGF-like" evidence="10">
    <location>
        <begin position="113"/>
        <end position="149"/>
    </location>
</feature>
<feature type="chain" id="PRO_5042270240" evidence="9">
    <location>
        <begin position="27"/>
        <end position="252"/>
    </location>
</feature>
<feature type="signal peptide" evidence="9">
    <location>
        <begin position="1"/>
        <end position="26"/>
    </location>
</feature>
<dbReference type="InterPro" id="IPR000152">
    <property type="entry name" value="EGF-type_Asp/Asn_hydroxyl_site"/>
</dbReference>
<evidence type="ECO:0000256" key="5">
    <source>
        <dbReference type="ARBA" id="ARBA00022737"/>
    </source>
</evidence>
<dbReference type="InterPro" id="IPR038178">
    <property type="entry name" value="Kringle_sf"/>
</dbReference>
<dbReference type="Gene3D" id="2.10.25.10">
    <property type="entry name" value="Laminin"/>
    <property type="match status" value="1"/>
</dbReference>
<dbReference type="SUPFAM" id="SSF57196">
    <property type="entry name" value="EGF/Laminin"/>
    <property type="match status" value="1"/>
</dbReference>
<dbReference type="InterPro" id="IPR050759">
    <property type="entry name" value="Serine_protease_kringle"/>
</dbReference>
<keyword evidence="3 8" id="KW-0420">Kringle</keyword>
<keyword evidence="5" id="KW-0677">Repeat</keyword>
<protein>
    <submittedName>
        <fullName evidence="12">Uncharacterized protein</fullName>
    </submittedName>
</protein>
<dbReference type="FunFam" id="2.10.25.10:FF:000080">
    <property type="entry name" value="Neurogenic locus notch 1"/>
    <property type="match status" value="1"/>
</dbReference>
<evidence type="ECO:0000256" key="7">
    <source>
        <dbReference type="PROSITE-ProRule" id="PRU00076"/>
    </source>
</evidence>
<dbReference type="Gene3D" id="2.40.20.10">
    <property type="entry name" value="Plasminogen Kringle 4"/>
    <property type="match status" value="1"/>
</dbReference>
<organism evidence="12 13">
    <name type="scientific">Paralvinella palmiformis</name>
    <dbReference type="NCBI Taxonomy" id="53620"/>
    <lineage>
        <taxon>Eukaryota</taxon>
        <taxon>Metazoa</taxon>
        <taxon>Spiralia</taxon>
        <taxon>Lophotrochozoa</taxon>
        <taxon>Annelida</taxon>
        <taxon>Polychaeta</taxon>
        <taxon>Sedentaria</taxon>
        <taxon>Canalipalpata</taxon>
        <taxon>Terebellida</taxon>
        <taxon>Terebelliformia</taxon>
        <taxon>Alvinellidae</taxon>
        <taxon>Paralvinella</taxon>
    </lineage>
</organism>
<keyword evidence="2 7" id="KW-0245">EGF-like domain</keyword>
<evidence type="ECO:0000313" key="13">
    <source>
        <dbReference type="Proteomes" id="UP001208570"/>
    </source>
</evidence>
<dbReference type="InterPro" id="IPR001881">
    <property type="entry name" value="EGF-like_Ca-bd_dom"/>
</dbReference>
<proteinExistence type="predicted"/>
<evidence type="ECO:0000259" key="11">
    <source>
        <dbReference type="PROSITE" id="PS50070"/>
    </source>
</evidence>
<dbReference type="CDD" id="cd00054">
    <property type="entry name" value="EGF_CA"/>
    <property type="match status" value="1"/>
</dbReference>
<dbReference type="InterPro" id="IPR018097">
    <property type="entry name" value="EGF_Ca-bd_CS"/>
</dbReference>
<dbReference type="Proteomes" id="UP001208570">
    <property type="component" value="Unassembled WGS sequence"/>
</dbReference>
<dbReference type="InterPro" id="IPR000001">
    <property type="entry name" value="Kringle"/>
</dbReference>
<sequence>MASFVYLRLVVINSILLQLRETICMATHDDGTLLVADATQGKDKMCELPLLGSFTDMPATECALRCELNSRCGGINVYEGNGKLGNCQLIKGKAVDSLVAASGSRYYENHYYDIDDCQHNGCIHRSTCVDGINRYTCKCLPGYSGQLCELCPVMKMGPDCDQDCKMTELGTEFNGTTISKTEDGSTCQRWDSQTPNIHLYGYASYFPDATLSDVSNYCRNPIKSSSASDSRPWCFTTSILTRWNYCDVPLCV</sequence>
<feature type="domain" description="Kringle" evidence="11">
    <location>
        <begin position="177"/>
        <end position="251"/>
    </location>
</feature>
<dbReference type="PROSITE" id="PS50070">
    <property type="entry name" value="KRINGLE_2"/>
    <property type="match status" value="1"/>
</dbReference>
<evidence type="ECO:0000256" key="6">
    <source>
        <dbReference type="ARBA" id="ARBA00023157"/>
    </source>
</evidence>
<evidence type="ECO:0000259" key="10">
    <source>
        <dbReference type="PROSITE" id="PS50026"/>
    </source>
</evidence>
<dbReference type="PROSITE" id="PS01187">
    <property type="entry name" value="EGF_CA"/>
    <property type="match status" value="1"/>
</dbReference>
<evidence type="ECO:0000313" key="12">
    <source>
        <dbReference type="EMBL" id="KAK2148730.1"/>
    </source>
</evidence>
<evidence type="ECO:0000256" key="1">
    <source>
        <dbReference type="ARBA" id="ARBA00022473"/>
    </source>
</evidence>
<dbReference type="Pfam" id="PF00008">
    <property type="entry name" value="EGF"/>
    <property type="match status" value="1"/>
</dbReference>
<keyword evidence="4 9" id="KW-0732">Signal</keyword>
<keyword evidence="6 7" id="KW-1015">Disulfide bond</keyword>
<comment type="caution">
    <text evidence="7">Lacks conserved residue(s) required for the propagation of feature annotation.</text>
</comment>
<evidence type="ECO:0000256" key="4">
    <source>
        <dbReference type="ARBA" id="ARBA00022729"/>
    </source>
</evidence>
<evidence type="ECO:0000256" key="2">
    <source>
        <dbReference type="ARBA" id="ARBA00022536"/>
    </source>
</evidence>
<dbReference type="PANTHER" id="PTHR24261">
    <property type="entry name" value="PLASMINOGEN-RELATED"/>
    <property type="match status" value="1"/>
</dbReference>
<evidence type="ECO:0000256" key="8">
    <source>
        <dbReference type="PROSITE-ProRule" id="PRU00121"/>
    </source>
</evidence>
<dbReference type="Pfam" id="PF00051">
    <property type="entry name" value="Kringle"/>
    <property type="match status" value="1"/>
</dbReference>
<reference evidence="12" key="1">
    <citation type="journal article" date="2023" name="Mol. Biol. Evol.">
        <title>Third-Generation Sequencing Reveals the Adaptive Role of the Epigenome in Three Deep-Sea Polychaetes.</title>
        <authorList>
            <person name="Perez M."/>
            <person name="Aroh O."/>
            <person name="Sun Y."/>
            <person name="Lan Y."/>
            <person name="Juniper S.K."/>
            <person name="Young C.R."/>
            <person name="Angers B."/>
            <person name="Qian P.Y."/>
        </authorList>
    </citation>
    <scope>NUCLEOTIDE SEQUENCE</scope>
    <source>
        <strain evidence="12">P08H-3</strain>
    </source>
</reference>
<dbReference type="GO" id="GO:0005509">
    <property type="term" value="F:calcium ion binding"/>
    <property type="evidence" value="ECO:0007669"/>
    <property type="project" value="InterPro"/>
</dbReference>
<dbReference type="InterPro" id="IPR000742">
    <property type="entry name" value="EGF"/>
</dbReference>
<dbReference type="SMART" id="SM00181">
    <property type="entry name" value="EGF"/>
    <property type="match status" value="1"/>
</dbReference>
<keyword evidence="1" id="KW-0217">Developmental protein</keyword>
<dbReference type="SMART" id="SM00130">
    <property type="entry name" value="KR"/>
    <property type="match status" value="1"/>
</dbReference>
<gene>
    <name evidence="12" type="ORF">LSH36_486g06049</name>
</gene>
<name>A0AAD9JAK6_9ANNE</name>
<evidence type="ECO:0000256" key="3">
    <source>
        <dbReference type="ARBA" id="ARBA00022572"/>
    </source>
</evidence>
<dbReference type="EMBL" id="JAODUP010000486">
    <property type="protein sequence ID" value="KAK2148730.1"/>
    <property type="molecule type" value="Genomic_DNA"/>
</dbReference>